<dbReference type="PANTHER" id="PTHR43689:SF8">
    <property type="entry name" value="ALPHA_BETA-HYDROLASES SUPERFAMILY PROTEIN"/>
    <property type="match status" value="1"/>
</dbReference>
<dbReference type="PANTHER" id="PTHR43689">
    <property type="entry name" value="HYDROLASE"/>
    <property type="match status" value="1"/>
</dbReference>
<reference evidence="3 4" key="1">
    <citation type="submission" date="2019-02" db="EMBL/GenBank/DDBJ databases">
        <title>Polymorphobacter sp. isolated from the lake at the Tibet of China.</title>
        <authorList>
            <person name="Li A."/>
        </authorList>
    </citation>
    <scope>NUCLEOTIDE SEQUENCE [LARGE SCALE GENOMIC DNA]</scope>
    <source>
        <strain evidence="3 4">DJ1R-1</strain>
    </source>
</reference>
<accession>A0A4Y9EQG3</accession>
<dbReference type="OrthoDB" id="7185741at2"/>
<dbReference type="SUPFAM" id="SSF53474">
    <property type="entry name" value="alpha/beta-Hydrolases"/>
    <property type="match status" value="1"/>
</dbReference>
<gene>
    <name evidence="3" type="ORF">EUV02_02020</name>
</gene>
<dbReference type="Proteomes" id="UP000297737">
    <property type="component" value="Unassembled WGS sequence"/>
</dbReference>
<name>A0A4Y9EQG3_9SPHN</name>
<dbReference type="Gene3D" id="3.40.50.1820">
    <property type="entry name" value="alpha/beta hydrolase"/>
    <property type="match status" value="1"/>
</dbReference>
<keyword evidence="4" id="KW-1185">Reference proteome</keyword>
<keyword evidence="3" id="KW-0378">Hydrolase</keyword>
<evidence type="ECO:0000313" key="3">
    <source>
        <dbReference type="EMBL" id="TFU05824.1"/>
    </source>
</evidence>
<evidence type="ECO:0000259" key="2">
    <source>
        <dbReference type="Pfam" id="PF12697"/>
    </source>
</evidence>
<feature type="signal peptide" evidence="1">
    <location>
        <begin position="1"/>
        <end position="26"/>
    </location>
</feature>
<dbReference type="EMBL" id="SIHO01000001">
    <property type="protein sequence ID" value="TFU05824.1"/>
    <property type="molecule type" value="Genomic_DNA"/>
</dbReference>
<evidence type="ECO:0000313" key="4">
    <source>
        <dbReference type="Proteomes" id="UP000297737"/>
    </source>
</evidence>
<dbReference type="InterPro" id="IPR029058">
    <property type="entry name" value="AB_hydrolase_fold"/>
</dbReference>
<dbReference type="InterPro" id="IPR000073">
    <property type="entry name" value="AB_hydrolase_1"/>
</dbReference>
<sequence length="316" mass="32970">MAAQGVKPALAAALLLLLGAAGPLDSYVQPGRLVALPDGRHINLRCTGTGSPTVILEAGFQAWSFAWDRIQPALSTLTRTCSYDRAGLGLSDPAPGPRDGLAQARDLAATLKAAKIAPPYILVAHSAGAMTARLFADLQPKNVVGMVLLDPSVEGQFDGQRAQVAATVARYDACAAAAARRELPSKLPELSRCNSPAKAAPSAFDKQVAALMLTPAYWKTLAREYAAIAGATTDQLRRGRQSYGKMPLVILTPGGTGPLTEQAQAQLAAWMAAHDALAAKSSAGSNEMVLGSGHLLMRDQPDVVIEAVTNMVKAAR</sequence>
<feature type="chain" id="PRO_5021206025" evidence="1">
    <location>
        <begin position="27"/>
        <end position="316"/>
    </location>
</feature>
<dbReference type="GO" id="GO:0016787">
    <property type="term" value="F:hydrolase activity"/>
    <property type="evidence" value="ECO:0007669"/>
    <property type="project" value="UniProtKB-KW"/>
</dbReference>
<proteinExistence type="predicted"/>
<dbReference type="AlphaFoldDB" id="A0A4Y9EQG3"/>
<dbReference type="Pfam" id="PF12697">
    <property type="entry name" value="Abhydrolase_6"/>
    <property type="match status" value="1"/>
</dbReference>
<keyword evidence="1" id="KW-0732">Signal</keyword>
<protein>
    <submittedName>
        <fullName evidence="3">Alpha/beta hydrolase</fullName>
    </submittedName>
</protein>
<evidence type="ECO:0000256" key="1">
    <source>
        <dbReference type="SAM" id="SignalP"/>
    </source>
</evidence>
<comment type="caution">
    <text evidence="3">The sequence shown here is derived from an EMBL/GenBank/DDBJ whole genome shotgun (WGS) entry which is preliminary data.</text>
</comment>
<organism evidence="3 4">
    <name type="scientific">Glacieibacterium arshaanense</name>
    <dbReference type="NCBI Taxonomy" id="2511025"/>
    <lineage>
        <taxon>Bacteria</taxon>
        <taxon>Pseudomonadati</taxon>
        <taxon>Pseudomonadota</taxon>
        <taxon>Alphaproteobacteria</taxon>
        <taxon>Sphingomonadales</taxon>
        <taxon>Sphingosinicellaceae</taxon>
        <taxon>Glacieibacterium</taxon>
    </lineage>
</organism>
<feature type="domain" description="AB hydrolase-1" evidence="2">
    <location>
        <begin position="60"/>
        <end position="307"/>
    </location>
</feature>